<evidence type="ECO:0000313" key="10">
    <source>
        <dbReference type="Proteomes" id="UP000539642"/>
    </source>
</evidence>
<dbReference type="EMBL" id="JACHEO010000005">
    <property type="protein sequence ID" value="MBB5347578.1"/>
    <property type="molecule type" value="Genomic_DNA"/>
</dbReference>
<evidence type="ECO:0000256" key="6">
    <source>
        <dbReference type="ARBA" id="ARBA00023136"/>
    </source>
</evidence>
<name>A0A840UY43_9BACT</name>
<dbReference type="RefSeq" id="WP_240191780.1">
    <property type="nucleotide sequence ID" value="NZ_JACHEO010000005.1"/>
</dbReference>
<evidence type="ECO:0000256" key="2">
    <source>
        <dbReference type="ARBA" id="ARBA00022475"/>
    </source>
</evidence>
<dbReference type="PANTHER" id="PTHR30336">
    <property type="entry name" value="INNER MEMBRANE PROTEIN, PROBABLE PERMEASE"/>
    <property type="match status" value="1"/>
</dbReference>
<protein>
    <submittedName>
        <fullName evidence="9">SanA protein</fullName>
    </submittedName>
</protein>
<dbReference type="Proteomes" id="UP000539642">
    <property type="component" value="Unassembled WGS sequence"/>
</dbReference>
<comment type="subcellular location">
    <subcellularLocation>
        <location evidence="1">Cell inner membrane</location>
        <topology evidence="1">Single-pass membrane protein</topology>
    </subcellularLocation>
</comment>
<dbReference type="InterPro" id="IPR003848">
    <property type="entry name" value="DUF218"/>
</dbReference>
<gene>
    <name evidence="9" type="ORF">HNQ81_001299</name>
</gene>
<dbReference type="CDD" id="cd06259">
    <property type="entry name" value="YdcF-like"/>
    <property type="match status" value="1"/>
</dbReference>
<feature type="domain" description="DUF218" evidence="8">
    <location>
        <begin position="23"/>
        <end position="137"/>
    </location>
</feature>
<dbReference type="PANTHER" id="PTHR30336:SF0">
    <property type="entry name" value="PROTEIN SANA"/>
    <property type="match status" value="1"/>
</dbReference>
<sequence length="186" mass="21168">MMVNTYSRFTYDTVDEIAPVYSAIVLGTSKKLKNGRENQYYKNRILAAVQLYQANKCKKIIVSGDNRTMGYNEPRDMKSDLILLGVPAEVIVCDYAGRRTLDSIIRFKEIFGQTAGIVVSQQFHNNRAVFIGRHKGIRLNGFNAEDVNVHNGLKTRVRELVSKLFCVLDVKIFNTRPRHLGDKIVI</sequence>
<evidence type="ECO:0000256" key="5">
    <source>
        <dbReference type="ARBA" id="ARBA00022989"/>
    </source>
</evidence>
<reference evidence="9 10" key="1">
    <citation type="submission" date="2020-08" db="EMBL/GenBank/DDBJ databases">
        <title>Genomic Encyclopedia of Type Strains, Phase IV (KMG-IV): sequencing the most valuable type-strain genomes for metagenomic binning, comparative biology and taxonomic classification.</title>
        <authorList>
            <person name="Goeker M."/>
        </authorList>
    </citation>
    <scope>NUCLEOTIDE SEQUENCE [LARGE SCALE GENOMIC DNA]</scope>
    <source>
        <strain evidence="9 10">DSM 28570</strain>
    </source>
</reference>
<accession>A0A840UY43</accession>
<evidence type="ECO:0000256" key="4">
    <source>
        <dbReference type="ARBA" id="ARBA00022692"/>
    </source>
</evidence>
<proteinExistence type="predicted"/>
<evidence type="ECO:0000259" key="8">
    <source>
        <dbReference type="Pfam" id="PF02698"/>
    </source>
</evidence>
<evidence type="ECO:0000256" key="7">
    <source>
        <dbReference type="ARBA" id="ARBA00037355"/>
    </source>
</evidence>
<organism evidence="9 10">
    <name type="scientific">Desulfoprunum benzoelyticum</name>
    <dbReference type="NCBI Taxonomy" id="1506996"/>
    <lineage>
        <taxon>Bacteria</taxon>
        <taxon>Pseudomonadati</taxon>
        <taxon>Thermodesulfobacteriota</taxon>
        <taxon>Desulfobulbia</taxon>
        <taxon>Desulfobulbales</taxon>
        <taxon>Desulfobulbaceae</taxon>
        <taxon>Desulfoprunum</taxon>
    </lineage>
</organism>
<keyword evidence="10" id="KW-1185">Reference proteome</keyword>
<evidence type="ECO:0000313" key="9">
    <source>
        <dbReference type="EMBL" id="MBB5347578.1"/>
    </source>
</evidence>
<keyword evidence="4" id="KW-0812">Transmembrane</keyword>
<comment type="caution">
    <text evidence="9">The sequence shown here is derived from an EMBL/GenBank/DDBJ whole genome shotgun (WGS) entry which is preliminary data.</text>
</comment>
<keyword evidence="2" id="KW-1003">Cell membrane</keyword>
<keyword evidence="3" id="KW-0997">Cell inner membrane</keyword>
<keyword evidence="6" id="KW-0472">Membrane</keyword>
<comment type="function">
    <text evidence="7">Participates in the barrier function of the cell envelope.</text>
</comment>
<dbReference type="GO" id="GO:0005886">
    <property type="term" value="C:plasma membrane"/>
    <property type="evidence" value="ECO:0007669"/>
    <property type="project" value="UniProtKB-SubCell"/>
</dbReference>
<evidence type="ECO:0000256" key="1">
    <source>
        <dbReference type="ARBA" id="ARBA00004377"/>
    </source>
</evidence>
<dbReference type="AlphaFoldDB" id="A0A840UY43"/>
<dbReference type="Pfam" id="PF02698">
    <property type="entry name" value="DUF218"/>
    <property type="match status" value="1"/>
</dbReference>
<evidence type="ECO:0000256" key="3">
    <source>
        <dbReference type="ARBA" id="ARBA00022519"/>
    </source>
</evidence>
<dbReference type="InterPro" id="IPR051599">
    <property type="entry name" value="Cell_Envelope_Assoc"/>
</dbReference>
<keyword evidence="5" id="KW-1133">Transmembrane helix</keyword>